<dbReference type="Proteomes" id="UP001201262">
    <property type="component" value="Unassembled WGS sequence"/>
</dbReference>
<accession>A0AAD4KY12</accession>
<organism evidence="5 6">
    <name type="scientific">Talaromyces proteolyticus</name>
    <dbReference type="NCBI Taxonomy" id="1131652"/>
    <lineage>
        <taxon>Eukaryota</taxon>
        <taxon>Fungi</taxon>
        <taxon>Dikarya</taxon>
        <taxon>Ascomycota</taxon>
        <taxon>Pezizomycotina</taxon>
        <taxon>Eurotiomycetes</taxon>
        <taxon>Eurotiomycetidae</taxon>
        <taxon>Eurotiales</taxon>
        <taxon>Trichocomaceae</taxon>
        <taxon>Talaromyces</taxon>
        <taxon>Talaromyces sect. Bacilispori</taxon>
    </lineage>
</organism>
<dbReference type="AlphaFoldDB" id="A0AAD4KY12"/>
<keyword evidence="2" id="KW-0509">mRNA transport</keyword>
<keyword evidence="2" id="KW-0906">Nuclear pore complex</keyword>
<keyword evidence="2" id="KW-0813">Transport</keyword>
<feature type="compositionally biased region" description="Polar residues" evidence="3">
    <location>
        <begin position="745"/>
        <end position="757"/>
    </location>
</feature>
<proteinExistence type="predicted"/>
<feature type="compositionally biased region" description="Polar residues" evidence="3">
    <location>
        <begin position="1061"/>
        <end position="1072"/>
    </location>
</feature>
<feature type="compositionally biased region" description="Polar residues" evidence="3">
    <location>
        <begin position="20"/>
        <end position="33"/>
    </location>
</feature>
<feature type="compositionally biased region" description="Polar residues" evidence="3">
    <location>
        <begin position="84"/>
        <end position="109"/>
    </location>
</feature>
<dbReference type="CDD" id="cd13170">
    <property type="entry name" value="RanBD_NUP50"/>
    <property type="match status" value="1"/>
</dbReference>
<dbReference type="Gene3D" id="2.30.29.30">
    <property type="entry name" value="Pleckstrin-homology domain (PH domain)/Phosphotyrosine-binding domain (PTB)"/>
    <property type="match status" value="1"/>
</dbReference>
<protein>
    <recommendedName>
        <fullName evidence="4">RanBD1 domain-containing protein</fullName>
    </recommendedName>
</protein>
<dbReference type="SUPFAM" id="SSF50729">
    <property type="entry name" value="PH domain-like"/>
    <property type="match status" value="1"/>
</dbReference>
<dbReference type="InterPro" id="IPR011993">
    <property type="entry name" value="PH-like_dom_sf"/>
</dbReference>
<dbReference type="Pfam" id="PF00638">
    <property type="entry name" value="Ran_BP1"/>
    <property type="match status" value="1"/>
</dbReference>
<feature type="compositionally biased region" description="Polar residues" evidence="3">
    <location>
        <begin position="309"/>
        <end position="325"/>
    </location>
</feature>
<feature type="compositionally biased region" description="Polar residues" evidence="3">
    <location>
        <begin position="783"/>
        <end position="811"/>
    </location>
</feature>
<evidence type="ECO:0000259" key="4">
    <source>
        <dbReference type="PROSITE" id="PS50196"/>
    </source>
</evidence>
<feature type="compositionally biased region" description="Low complexity" evidence="3">
    <location>
        <begin position="130"/>
        <end position="156"/>
    </location>
</feature>
<dbReference type="PANTHER" id="PTHR38697:SF1">
    <property type="entry name" value="NUCLEAR PORE COMPLEX PROTEIN SIMILAR TO S. CEREVISIAE NUP2 (EUROFUNG)"/>
    <property type="match status" value="1"/>
</dbReference>
<feature type="compositionally biased region" description="Low complexity" evidence="3">
    <location>
        <begin position="1015"/>
        <end position="1031"/>
    </location>
</feature>
<reference evidence="5" key="1">
    <citation type="submission" date="2021-12" db="EMBL/GenBank/DDBJ databases">
        <title>Convergent genome expansion in fungi linked to evolution of root-endophyte symbiosis.</title>
        <authorList>
            <consortium name="DOE Joint Genome Institute"/>
            <person name="Ke Y.-H."/>
            <person name="Bonito G."/>
            <person name="Liao H.-L."/>
            <person name="Looney B."/>
            <person name="Rojas-Flechas A."/>
            <person name="Nash J."/>
            <person name="Hameed K."/>
            <person name="Schadt C."/>
            <person name="Martin F."/>
            <person name="Crous P.W."/>
            <person name="Miettinen O."/>
            <person name="Magnuson J.K."/>
            <person name="Labbe J."/>
            <person name="Jacobson D."/>
            <person name="Doktycz M.J."/>
            <person name="Veneault-Fourrey C."/>
            <person name="Kuo A."/>
            <person name="Mondo S."/>
            <person name="Calhoun S."/>
            <person name="Riley R."/>
            <person name="Ohm R."/>
            <person name="LaButti K."/>
            <person name="Andreopoulos B."/>
            <person name="Pangilinan J."/>
            <person name="Nolan M."/>
            <person name="Tritt A."/>
            <person name="Clum A."/>
            <person name="Lipzen A."/>
            <person name="Daum C."/>
            <person name="Barry K."/>
            <person name="Grigoriev I.V."/>
            <person name="Vilgalys R."/>
        </authorList>
    </citation>
    <scope>NUCLEOTIDE SEQUENCE</scope>
    <source>
        <strain evidence="5">PMI_201</strain>
    </source>
</reference>
<evidence type="ECO:0000313" key="6">
    <source>
        <dbReference type="Proteomes" id="UP001201262"/>
    </source>
</evidence>
<dbReference type="InterPro" id="IPR025574">
    <property type="entry name" value="Nucleoporin_FG_rpt"/>
</dbReference>
<gene>
    <name evidence="5" type="ORF">BGW36DRAFT_101859</name>
</gene>
<feature type="compositionally biased region" description="Polar residues" evidence="3">
    <location>
        <begin position="350"/>
        <end position="363"/>
    </location>
</feature>
<feature type="compositionally biased region" description="Low complexity" evidence="3">
    <location>
        <begin position="111"/>
        <end position="122"/>
    </location>
</feature>
<name>A0AAD4KY12_9EURO</name>
<dbReference type="GeneID" id="70239455"/>
<feature type="domain" description="RanBD1" evidence="4">
    <location>
        <begin position="1078"/>
        <end position="1168"/>
    </location>
</feature>
<feature type="compositionally biased region" description="Basic and acidic residues" evidence="3">
    <location>
        <begin position="682"/>
        <end position="697"/>
    </location>
</feature>
<feature type="compositionally biased region" description="Polar residues" evidence="3">
    <location>
        <begin position="157"/>
        <end position="166"/>
    </location>
</feature>
<feature type="compositionally biased region" description="Polar residues" evidence="3">
    <location>
        <begin position="232"/>
        <end position="242"/>
    </location>
</feature>
<dbReference type="SMART" id="SM00160">
    <property type="entry name" value="RanBD"/>
    <property type="match status" value="1"/>
</dbReference>
<keyword evidence="2" id="KW-0811">Translocation</keyword>
<feature type="compositionally biased region" description="Polar residues" evidence="3">
    <location>
        <begin position="565"/>
        <end position="578"/>
    </location>
</feature>
<feature type="compositionally biased region" description="Low complexity" evidence="3">
    <location>
        <begin position="336"/>
        <end position="348"/>
    </location>
</feature>
<feature type="compositionally biased region" description="Low complexity" evidence="3">
    <location>
        <begin position="427"/>
        <end position="454"/>
    </location>
</feature>
<feature type="region of interest" description="Disordered" evidence="3">
    <location>
        <begin position="672"/>
        <end position="840"/>
    </location>
</feature>
<evidence type="ECO:0000256" key="2">
    <source>
        <dbReference type="ARBA" id="ARBA00023132"/>
    </source>
</evidence>
<evidence type="ECO:0000256" key="3">
    <source>
        <dbReference type="SAM" id="MobiDB-lite"/>
    </source>
</evidence>
<dbReference type="RefSeq" id="XP_046075003.1">
    <property type="nucleotide sequence ID" value="XM_046209168.1"/>
</dbReference>
<dbReference type="PANTHER" id="PTHR38697">
    <property type="entry name" value="NUCLEAR PORE COMPLEX PROTEIN SIMILAR TO S. CEREVISIAE NUP2 (EUROFUNG)"/>
    <property type="match status" value="1"/>
</dbReference>
<feature type="compositionally biased region" description="Low complexity" evidence="3">
    <location>
        <begin position="254"/>
        <end position="277"/>
    </location>
</feature>
<feature type="region of interest" description="Disordered" evidence="3">
    <location>
        <begin position="886"/>
        <end position="1034"/>
    </location>
</feature>
<dbReference type="InterPro" id="IPR053074">
    <property type="entry name" value="NPC_Nucleoporin"/>
</dbReference>
<feature type="compositionally biased region" description="Polar residues" evidence="3">
    <location>
        <begin position="479"/>
        <end position="495"/>
    </location>
</feature>
<dbReference type="EMBL" id="JAJTJA010000003">
    <property type="protein sequence ID" value="KAH8701627.1"/>
    <property type="molecule type" value="Genomic_DNA"/>
</dbReference>
<keyword evidence="6" id="KW-1185">Reference proteome</keyword>
<comment type="caution">
    <text evidence="5">The sequence shown here is derived from an EMBL/GenBank/DDBJ whole genome shotgun (WGS) entry which is preliminary data.</text>
</comment>
<feature type="compositionally biased region" description="Polar residues" evidence="3">
    <location>
        <begin position="173"/>
        <end position="211"/>
    </location>
</feature>
<feature type="compositionally biased region" description="Polar residues" evidence="3">
    <location>
        <begin position="376"/>
        <end position="417"/>
    </location>
</feature>
<feature type="region of interest" description="Disordered" evidence="3">
    <location>
        <begin position="1"/>
        <end position="66"/>
    </location>
</feature>
<keyword evidence="2" id="KW-0653">Protein transport</keyword>
<feature type="region of interest" description="Disordered" evidence="3">
    <location>
        <begin position="1061"/>
        <end position="1081"/>
    </location>
</feature>
<keyword evidence="2" id="KW-0539">Nucleus</keyword>
<feature type="compositionally biased region" description="Low complexity" evidence="3">
    <location>
        <begin position="298"/>
        <end position="308"/>
    </location>
</feature>
<feature type="compositionally biased region" description="Acidic residues" evidence="3">
    <location>
        <begin position="890"/>
        <end position="904"/>
    </location>
</feature>
<dbReference type="PROSITE" id="PS50196">
    <property type="entry name" value="RANBD1"/>
    <property type="match status" value="1"/>
</dbReference>
<feature type="compositionally biased region" description="Low complexity" evidence="3">
    <location>
        <begin position="213"/>
        <end position="223"/>
    </location>
</feature>
<sequence length="1214" mass="124058">MSKRTLPGPHADRFAGVDFSMSSTPNETPQRATAAQLANRKIRELGKRRPRTTAPQSQTPFNFGEVGAAGTNDAAVAANSTASNGFAFGQSSSFPGASSNPTQNGSQPVTFGASGSSSFNFGFGSGSGSGSSNPFANLNGGGAQNQNQNTTGGLFNSANAPTTMNPPQGMFGATSQNPPSQLFGQSTTAASSAPPIFQSQPATTGASNLFGQASAAPASTSSSLFQPKPATSGPSLFGQSTPAAAGGSSLFGQSSVAPSSSSSLFQTQTQTTTAPSTNLFGKATPATSVSSAPLFGQSSATTTAPSSSIFQSQPTMGGSSTLFDQSSAAAPPPSASTPQPSIATSAPTFSFGQPASTTSSLFGKSSAASPAFASPNKSTAGSGPLFSQHTQSTNNVSTLLGQSNPSTSAVTNGSTTLFGKPQAPAESTFSFTPSTPSNSGVSAAQPSTAPQATANIFSGLGQPLNPKPLFGVNNEPDDMSTSPDAKPKTNGQLSGASPIFAPSASKAATAASSLFAPASSTPQPSSATSSFGSLFGHNPASTTPATPTVSVTPSKALFGGPVSSAATTEKNMESTTAVESKKPGPLAAFKPQVPAKAKAPSASFAASAVKTSSATSSGLTAGENQDFMKRTQIRDLNHGFKDMVASFDPDTQSLDDIILFYIRVRKTMNAPIGSLANKPSKRKLDETSNVDAHDRISSKKSRAQESVASSVEPSLPSLKHKRKASEDYEETSPTGKRRTAGFVRSATQPSGSKSTTAGIFANAFASGGSKDKESTDAVPSFKPSASVSAKTFGAASSTSTANKQTNISTPQPKKLPEPSTEPSQKPTFEAPKFGNTSGKDFLAQFGKAAGGSASKGTSAATEAVKLDVPKFGNTSGASFMAQFGKLAKNDDEDDDSSSDYEPEEASITKKTTEDTAPAPAELKAGASVFDNKPSAPSIAPSNIFGHLSNSNTNTDGDSSEDDLTEHLKKRASQSKPNLFDRIRRADGTPVQLSDDEKPATPKPQLFGQASANPFASLSASTSAPSSTATPSNGSNIFASKTPASGPFSSLAIPNPATHLFSGTATPSVTSDSNAEDTDTEPYKDTQLNLMGNAGEEGEECFFDGRSKGLKLVEKKSGDKTEKSWEVQGVGSLRVLVNKEANRARIVLRAEPSGRAVLNTAISRTIDYKIQGTTCTFPVPRADGSAMDIWTLRIKKEAASELETALKSAKESLPN</sequence>
<comment type="subcellular location">
    <subcellularLocation>
        <location evidence="1">Nucleus</location>
        <location evidence="1">Nuclear pore complex</location>
    </subcellularLocation>
</comment>
<feature type="region of interest" description="Disordered" evidence="3">
    <location>
        <begin position="84"/>
        <end position="499"/>
    </location>
</feature>
<feature type="region of interest" description="Disordered" evidence="3">
    <location>
        <begin position="565"/>
        <end position="585"/>
    </location>
</feature>
<dbReference type="InterPro" id="IPR000156">
    <property type="entry name" value="Ran_bind_dom"/>
</dbReference>
<dbReference type="Pfam" id="PF13634">
    <property type="entry name" value="Nucleoporin_FG"/>
    <property type="match status" value="4"/>
</dbReference>
<feature type="compositionally biased region" description="Low complexity" evidence="3">
    <location>
        <begin position="365"/>
        <end position="375"/>
    </location>
</feature>
<evidence type="ECO:0000313" key="5">
    <source>
        <dbReference type="EMBL" id="KAH8701627.1"/>
    </source>
</evidence>
<evidence type="ECO:0000256" key="1">
    <source>
        <dbReference type="ARBA" id="ARBA00004567"/>
    </source>
</evidence>